<proteinExistence type="predicted"/>
<reference evidence="1 2" key="1">
    <citation type="submission" date="2023-06" db="EMBL/GenBank/DDBJ databases">
        <title>Genome sequence of Methanimicrococcus sp. At1.</title>
        <authorList>
            <person name="Protasov E."/>
            <person name="Platt K."/>
            <person name="Poehlein A."/>
            <person name="Daniel R."/>
            <person name="Brune A."/>
        </authorList>
    </citation>
    <scope>NUCLEOTIDE SEQUENCE [LARGE SCALE GENOMIC DNA]</scope>
    <source>
        <strain evidence="1 2">At1</strain>
    </source>
</reference>
<organism evidence="1 2">
    <name type="scientific">Methanimicrococcus hacksteinii</name>
    <dbReference type="NCBI Taxonomy" id="3028293"/>
    <lineage>
        <taxon>Archaea</taxon>
        <taxon>Methanobacteriati</taxon>
        <taxon>Methanobacteriota</taxon>
        <taxon>Stenosarchaea group</taxon>
        <taxon>Methanomicrobia</taxon>
        <taxon>Methanosarcinales</taxon>
        <taxon>Methanosarcinaceae</taxon>
        <taxon>Methanimicrococcus</taxon>
    </lineage>
</organism>
<comment type="caution">
    <text evidence="1">The sequence shown here is derived from an EMBL/GenBank/DDBJ whole genome shotgun (WGS) entry which is preliminary data.</text>
</comment>
<evidence type="ECO:0000313" key="1">
    <source>
        <dbReference type="EMBL" id="MDV0445565.1"/>
    </source>
</evidence>
<dbReference type="EMBL" id="JAWDKC010000019">
    <property type="protein sequence ID" value="MDV0445565.1"/>
    <property type="molecule type" value="Genomic_DNA"/>
</dbReference>
<evidence type="ECO:0000313" key="2">
    <source>
        <dbReference type="Proteomes" id="UP001272052"/>
    </source>
</evidence>
<keyword evidence="2" id="KW-1185">Reference proteome</keyword>
<name>A0ABU3VQI4_9EURY</name>
<protein>
    <submittedName>
        <fullName evidence="1">Uncharacterized protein</fullName>
    </submittedName>
</protein>
<dbReference type="Proteomes" id="UP001272052">
    <property type="component" value="Unassembled WGS sequence"/>
</dbReference>
<sequence length="54" mass="6529">MKLSTGNLYFITDFCFERFPDSKLMNNKTKDDENKNGRPFYYVEKLKIENEQNN</sequence>
<accession>A0ABU3VQI4</accession>
<dbReference type="Gene3D" id="3.10.129.130">
    <property type="match status" value="1"/>
</dbReference>
<dbReference type="InterPro" id="IPR053735">
    <property type="entry name" value="Type_III_TA_endoRNase"/>
</dbReference>
<gene>
    <name evidence="1" type="ORF">MmiAt1_11490</name>
</gene>